<protein>
    <submittedName>
        <fullName evidence="3">Tyrosine-type recombinase/integrase</fullName>
    </submittedName>
</protein>
<keyword evidence="1" id="KW-0233">DNA recombination</keyword>
<evidence type="ECO:0000313" key="4">
    <source>
        <dbReference type="Proteomes" id="UP001341444"/>
    </source>
</evidence>
<accession>A0ABU6MAL3</accession>
<gene>
    <name evidence="3" type="ORF">P4T90_01205</name>
</gene>
<sequence length="53" mass="6252">MKLQELNKLFSFLESDSRPLGLNNELMFKLLATTGMRRQELVDLLWEQVNLNN</sequence>
<organism evidence="3 4">
    <name type="scientific">Heyndrickxia acidicola</name>
    <dbReference type="NCBI Taxonomy" id="209389"/>
    <lineage>
        <taxon>Bacteria</taxon>
        <taxon>Bacillati</taxon>
        <taxon>Bacillota</taxon>
        <taxon>Bacilli</taxon>
        <taxon>Bacillales</taxon>
        <taxon>Bacillaceae</taxon>
        <taxon>Heyndrickxia</taxon>
    </lineage>
</organism>
<comment type="caution">
    <text evidence="3">The sequence shown here is derived from an EMBL/GenBank/DDBJ whole genome shotgun (WGS) entry which is preliminary data.</text>
</comment>
<dbReference type="EMBL" id="JARMAB010000002">
    <property type="protein sequence ID" value="MED1201702.1"/>
    <property type="molecule type" value="Genomic_DNA"/>
</dbReference>
<dbReference type="Proteomes" id="UP001341444">
    <property type="component" value="Unassembled WGS sequence"/>
</dbReference>
<dbReference type="InterPro" id="IPR011010">
    <property type="entry name" value="DNA_brk_join_enz"/>
</dbReference>
<name>A0ABU6MAL3_9BACI</name>
<reference evidence="3 4" key="1">
    <citation type="submission" date="2023-03" db="EMBL/GenBank/DDBJ databases">
        <title>Bacillus Genome Sequencing.</title>
        <authorList>
            <person name="Dunlap C."/>
        </authorList>
    </citation>
    <scope>NUCLEOTIDE SEQUENCE [LARGE SCALE GENOMIC DNA]</scope>
    <source>
        <strain evidence="3 4">B-23453</strain>
    </source>
</reference>
<evidence type="ECO:0000313" key="3">
    <source>
        <dbReference type="EMBL" id="MED1201702.1"/>
    </source>
</evidence>
<keyword evidence="4" id="KW-1185">Reference proteome</keyword>
<evidence type="ECO:0000256" key="1">
    <source>
        <dbReference type="ARBA" id="ARBA00023172"/>
    </source>
</evidence>
<dbReference type="PROSITE" id="PS51898">
    <property type="entry name" value="TYR_RECOMBINASE"/>
    <property type="match status" value="1"/>
</dbReference>
<dbReference type="Gene3D" id="1.10.443.10">
    <property type="entry name" value="Intergrase catalytic core"/>
    <property type="match status" value="1"/>
</dbReference>
<evidence type="ECO:0000259" key="2">
    <source>
        <dbReference type="PROSITE" id="PS51898"/>
    </source>
</evidence>
<dbReference type="SUPFAM" id="SSF56349">
    <property type="entry name" value="DNA breaking-rejoining enzymes"/>
    <property type="match status" value="1"/>
</dbReference>
<feature type="domain" description="Tyr recombinase" evidence="2">
    <location>
        <begin position="1"/>
        <end position="53"/>
    </location>
</feature>
<dbReference type="InterPro" id="IPR002104">
    <property type="entry name" value="Integrase_catalytic"/>
</dbReference>
<dbReference type="InterPro" id="IPR013762">
    <property type="entry name" value="Integrase-like_cat_sf"/>
</dbReference>
<dbReference type="RefSeq" id="WP_083953018.1">
    <property type="nucleotide sequence ID" value="NZ_JARMAB010000002.1"/>
</dbReference>
<proteinExistence type="predicted"/>
<dbReference type="Pfam" id="PF00589">
    <property type="entry name" value="Phage_integrase"/>
    <property type="match status" value="1"/>
</dbReference>